<dbReference type="InterPro" id="IPR025460">
    <property type="entry name" value="DUF4280"/>
</dbReference>
<dbReference type="Pfam" id="PF14107">
    <property type="entry name" value="DUF4280"/>
    <property type="match status" value="1"/>
</dbReference>
<protein>
    <recommendedName>
        <fullName evidence="3">DUF4280 domain-containing protein</fullName>
    </recommendedName>
</protein>
<evidence type="ECO:0000313" key="2">
    <source>
        <dbReference type="Proteomes" id="UP000217348"/>
    </source>
</evidence>
<evidence type="ECO:0008006" key="3">
    <source>
        <dbReference type="Google" id="ProtNLM"/>
    </source>
</evidence>
<accession>A0A250G0M6</accession>
<dbReference type="OrthoDB" id="619618at2"/>
<dbReference type="AlphaFoldDB" id="A0A250G0M6"/>
<organism evidence="1 2">
    <name type="scientific">Capnocytophaga stomatis</name>
    <dbReference type="NCBI Taxonomy" id="1848904"/>
    <lineage>
        <taxon>Bacteria</taxon>
        <taxon>Pseudomonadati</taxon>
        <taxon>Bacteroidota</taxon>
        <taxon>Flavobacteriia</taxon>
        <taxon>Flavobacteriales</taxon>
        <taxon>Flavobacteriaceae</taxon>
        <taxon>Capnocytophaga</taxon>
    </lineage>
</organism>
<sequence>MANKYVSEGAELRCNSGSKTSKLQVTSQNKVKLEGKYQATEKDKTLMGNFGSCSLCNGNTCVPSLQKWKITSNKPTTSKASLLLENSYIQCSVGGIIEITNPNQKTLKEGGGDDELDKYYPVLKGDVIFVNGYHSNPLENWEQTLYNAILDKVHEEGEGLQGESVNEHNHTDANDMFTNRELRDVLPENARQDKIEQELKRQNPTKKRYLQKIETIVNSTEFVNTFPDYWNPIVFPKIKEFVLKKIQNLEKEKLAFNNKLEKFWNYWNDLSNKYKGSQKYCEAFNSVGRDHYINGSHGLASSAAHRIDHGIALGYKWASENWQIYPKEMIQSDSPMSKLSFTPTYRPITVVGHSQGAAMGTGVALGIMYYAKEIGWDKIALNVIYLGVNQPQGLHGEEYENLIHDKKNVYDLDAIMINWGEKEQEGKLLDVIAQLFSPRYGKLHKKRGIYEHLKAILADWEAYKSRCVQFTFSNDRGDMVIRDGDIPEIKSACDPNRNTDAFHLHYVGRTVSAKSDKGTSKMKHKQLGYDGGFMKWYDYMANRRFNTLKENEVPPKNAPKDYKPKKKGDIEEWGDYDSVATACMMAFDRYVKNKVAYERLYGRFDIASMLKKTRETAADLATVGWDIVGEVFSVREQTAYEKLLRVLLPGVYVGKKVGKVIHNKIERTSAWKEQVKSFVITYTYYIEYLRRYASLDSAQLYAHFAPVAYINYEEMLTDFPNAPKGTDAKKETIFDRINKAGEDIFYRIDEQKVSKDSNGKEYQTFKKKKEAYESAMKEIESCLISTSVIDTPYIHNVIKAYVKNDKEVLKELYKEPKYVSPKQKRNEKK</sequence>
<dbReference type="EMBL" id="CP022387">
    <property type="protein sequence ID" value="ATA90295.1"/>
    <property type="molecule type" value="Genomic_DNA"/>
</dbReference>
<gene>
    <name evidence="1" type="ORF">CGC58_11480</name>
</gene>
<reference evidence="2" key="1">
    <citation type="submission" date="2017-06" db="EMBL/GenBank/DDBJ databases">
        <title>Capnocytophaga spp. assemblies.</title>
        <authorList>
            <person name="Gulvik C.A."/>
        </authorList>
    </citation>
    <scope>NUCLEOTIDE SEQUENCE [LARGE SCALE GENOMIC DNA]</scope>
    <source>
        <strain evidence="2">H2177</strain>
    </source>
</reference>
<proteinExistence type="predicted"/>
<dbReference type="RefSeq" id="WP_095896837.1">
    <property type="nucleotide sequence ID" value="NZ_CP022387.1"/>
</dbReference>
<dbReference type="Proteomes" id="UP000217348">
    <property type="component" value="Chromosome"/>
</dbReference>
<dbReference type="KEGG" id="csto:CGC58_11480"/>
<name>A0A250G0M6_9FLAO</name>
<evidence type="ECO:0000313" key="1">
    <source>
        <dbReference type="EMBL" id="ATA90295.1"/>
    </source>
</evidence>